<comment type="caution">
    <text evidence="1">The sequence shown here is derived from an EMBL/GenBank/DDBJ whole genome shotgun (WGS) entry which is preliminary data.</text>
</comment>
<proteinExistence type="predicted"/>
<dbReference type="AlphaFoldDB" id="A0A930FQ33"/>
<gene>
    <name evidence="1" type="ORF">HXL70_09080</name>
</gene>
<protein>
    <submittedName>
        <fullName evidence="1">DUF1934 domain-containing protein</fullName>
    </submittedName>
</protein>
<dbReference type="Pfam" id="PF09148">
    <property type="entry name" value="DUF1934"/>
    <property type="match status" value="1"/>
</dbReference>
<dbReference type="Proteomes" id="UP000757890">
    <property type="component" value="Unassembled WGS sequence"/>
</dbReference>
<dbReference type="Gene3D" id="2.40.128.20">
    <property type="match status" value="1"/>
</dbReference>
<organism evidence="1 2">
    <name type="scientific">Dialister invisus</name>
    <dbReference type="NCBI Taxonomy" id="218538"/>
    <lineage>
        <taxon>Bacteria</taxon>
        <taxon>Bacillati</taxon>
        <taxon>Bacillota</taxon>
        <taxon>Negativicutes</taxon>
        <taxon>Veillonellales</taxon>
        <taxon>Veillonellaceae</taxon>
        <taxon>Dialister</taxon>
    </lineage>
</organism>
<accession>A0A930FQ33</accession>
<dbReference type="InterPro" id="IPR012674">
    <property type="entry name" value="Calycin"/>
</dbReference>
<dbReference type="InterPro" id="IPR015231">
    <property type="entry name" value="DUF1934"/>
</dbReference>
<evidence type="ECO:0000313" key="1">
    <source>
        <dbReference type="EMBL" id="MBF1130171.1"/>
    </source>
</evidence>
<name>A0A930FQ33_9FIRM</name>
<dbReference type="EMBL" id="JABZMK010000114">
    <property type="protein sequence ID" value="MBF1130171.1"/>
    <property type="molecule type" value="Genomic_DNA"/>
</dbReference>
<dbReference type="SUPFAM" id="SSF50814">
    <property type="entry name" value="Lipocalins"/>
    <property type="match status" value="1"/>
</dbReference>
<sequence>MFEERRGTVEKQVMIRCKSIQRDERGKAEEVVLETPGVYGEDEDCRYLTYEETSLSGMEGTTTTIRMYEDHVTLSRQGSFLQETEYRPGIVAKSEYITLAGPMEITVSSKEITDTVSGGKGQLRLVYDIEMKGLFSHLNEIIIDVREESESSWKSEKN</sequence>
<reference evidence="1" key="1">
    <citation type="submission" date="2020-04" db="EMBL/GenBank/DDBJ databases">
        <title>Deep metagenomics examines the oral microbiome during advanced dental caries in children, revealing novel taxa and co-occurrences with host molecules.</title>
        <authorList>
            <person name="Baker J.L."/>
            <person name="Morton J.T."/>
            <person name="Dinis M."/>
            <person name="Alvarez R."/>
            <person name="Tran N.C."/>
            <person name="Knight R."/>
            <person name="Edlund A."/>
        </authorList>
    </citation>
    <scope>NUCLEOTIDE SEQUENCE</scope>
    <source>
        <strain evidence="1">JCVI_32_bin.14</strain>
    </source>
</reference>
<evidence type="ECO:0000313" key="2">
    <source>
        <dbReference type="Proteomes" id="UP000757890"/>
    </source>
</evidence>